<proteinExistence type="predicted"/>
<evidence type="ECO:0000313" key="2">
    <source>
        <dbReference type="EMBL" id="CZW11118.1"/>
    </source>
</evidence>
<feature type="transmembrane region" description="Helical" evidence="1">
    <location>
        <begin position="84"/>
        <end position="106"/>
    </location>
</feature>
<dbReference type="Proteomes" id="UP000076008">
    <property type="component" value="Unassembled WGS sequence"/>
</dbReference>
<gene>
    <name evidence="2" type="ORF">SAMEA2273318_04022</name>
</gene>
<evidence type="ECO:0000313" key="3">
    <source>
        <dbReference type="Proteomes" id="UP000076008"/>
    </source>
</evidence>
<sequence>MKFTRLKTCVRNGFIKQMKDSEGSKESRQWANLFTLKLLYSLVFFIFAERIYVWWADNTLAAMPEPLVRSEQFTLSLLIHYPQYLLWAIMSGLFAVLVLHCILCCVGKLEESLYRRITRKDSGLEPERTEVPHD</sequence>
<dbReference type="AlphaFoldDB" id="A0A0X6PGA8"/>
<accession>A0A0X6PGA8</accession>
<name>A0A0X6PGA8_ENTCL</name>
<keyword evidence="1" id="KW-1133">Transmembrane helix</keyword>
<protein>
    <submittedName>
        <fullName evidence="2">Uncharacterized protein</fullName>
    </submittedName>
</protein>
<keyword evidence="1" id="KW-0812">Transmembrane</keyword>
<dbReference type="EMBL" id="FJXR01000030">
    <property type="protein sequence ID" value="CZW11118.1"/>
    <property type="molecule type" value="Genomic_DNA"/>
</dbReference>
<dbReference type="RefSeq" id="WP_032656068.1">
    <property type="nucleotide sequence ID" value="NZ_FJXR01000030.1"/>
</dbReference>
<reference evidence="2 3" key="1">
    <citation type="submission" date="2016-03" db="EMBL/GenBank/DDBJ databases">
        <authorList>
            <consortium name="Pathogen Informatics"/>
        </authorList>
    </citation>
    <scope>NUCLEOTIDE SEQUENCE [LARGE SCALE GENOMIC DNA]</scope>
    <source>
        <strain evidence="3">e1252</strain>
    </source>
</reference>
<evidence type="ECO:0000256" key="1">
    <source>
        <dbReference type="SAM" id="Phobius"/>
    </source>
</evidence>
<keyword evidence="1" id="KW-0472">Membrane</keyword>
<feature type="transmembrane region" description="Helical" evidence="1">
    <location>
        <begin position="34"/>
        <end position="55"/>
    </location>
</feature>
<organism evidence="2 3">
    <name type="scientific">Enterobacter cloacae</name>
    <dbReference type="NCBI Taxonomy" id="550"/>
    <lineage>
        <taxon>Bacteria</taxon>
        <taxon>Pseudomonadati</taxon>
        <taxon>Pseudomonadota</taxon>
        <taxon>Gammaproteobacteria</taxon>
        <taxon>Enterobacterales</taxon>
        <taxon>Enterobacteriaceae</taxon>
        <taxon>Enterobacter</taxon>
        <taxon>Enterobacter cloacae complex</taxon>
    </lineage>
</organism>